<dbReference type="Gene3D" id="3.30.70.270">
    <property type="match status" value="1"/>
</dbReference>
<dbReference type="PROSITE" id="PS50878">
    <property type="entry name" value="RT_POL"/>
    <property type="match status" value="1"/>
</dbReference>
<dbReference type="InterPro" id="IPR043502">
    <property type="entry name" value="DNA/RNA_pol_sf"/>
</dbReference>
<proteinExistence type="predicted"/>
<dbReference type="AlphaFoldDB" id="A0AAQ3TNB2"/>
<dbReference type="PANTHER" id="PTHR24559:SF444">
    <property type="entry name" value="REVERSE TRANSCRIPTASE DOMAIN-CONTAINING PROTEIN"/>
    <property type="match status" value="1"/>
</dbReference>
<dbReference type="InterPro" id="IPR053134">
    <property type="entry name" value="RNA-dir_DNA_polymerase"/>
</dbReference>
<evidence type="ECO:0000259" key="1">
    <source>
        <dbReference type="PROSITE" id="PS50878"/>
    </source>
</evidence>
<dbReference type="Gene3D" id="3.10.10.10">
    <property type="entry name" value="HIV Type 1 Reverse Transcriptase, subunit A, domain 1"/>
    <property type="match status" value="1"/>
</dbReference>
<accession>A0AAQ3TNB2</accession>
<dbReference type="CDD" id="cd01647">
    <property type="entry name" value="RT_LTR"/>
    <property type="match status" value="1"/>
</dbReference>
<dbReference type="InterPro" id="IPR000477">
    <property type="entry name" value="RT_dom"/>
</dbReference>
<protein>
    <recommendedName>
        <fullName evidence="1">Reverse transcriptase domain-containing protein</fullName>
    </recommendedName>
</protein>
<name>A0AAQ3TNB2_PASNO</name>
<dbReference type="PANTHER" id="PTHR24559">
    <property type="entry name" value="TRANSPOSON TY3-I GAG-POL POLYPROTEIN"/>
    <property type="match status" value="1"/>
</dbReference>
<dbReference type="Proteomes" id="UP001341281">
    <property type="component" value="Chromosome 05"/>
</dbReference>
<sequence length="241" mass="28009">MPPDREVEFLIELLHSTALIAKRQYRVAPKEQELIKENIDELLGKGLVLHLGPSRLFVDKKDGSRRMCVDYRALNDVTIKNKYPLPRIDDLFDQLQGACVFSKIDLRSGYHQMKIRPSYILKTAFITRFGLYEYTVMSFGLTNAPAYFMNLMNKVFMEYLDKFVVVFIDDILIYSKTEEEHEEHLRLVLQKLRDHKLYAKLSKCEFCLDQVPFLGHIVSKGGIMVDPSKIGGVMDWKVPKL</sequence>
<feature type="domain" description="Reverse transcriptase" evidence="1">
    <location>
        <begin position="39"/>
        <end position="218"/>
    </location>
</feature>
<reference evidence="2 3" key="1">
    <citation type="submission" date="2024-02" db="EMBL/GenBank/DDBJ databases">
        <title>High-quality chromosome-scale genome assembly of Pensacola bahiagrass (Paspalum notatum Flugge var. saurae).</title>
        <authorList>
            <person name="Vega J.M."/>
            <person name="Podio M."/>
            <person name="Orjuela J."/>
            <person name="Siena L.A."/>
            <person name="Pessino S.C."/>
            <person name="Combes M.C."/>
            <person name="Mariac C."/>
            <person name="Albertini E."/>
            <person name="Pupilli F."/>
            <person name="Ortiz J.P.A."/>
            <person name="Leblanc O."/>
        </authorList>
    </citation>
    <scope>NUCLEOTIDE SEQUENCE [LARGE SCALE GENOMIC DNA]</scope>
    <source>
        <strain evidence="2">R1</strain>
        <tissue evidence="2">Leaf</tissue>
    </source>
</reference>
<evidence type="ECO:0000313" key="3">
    <source>
        <dbReference type="Proteomes" id="UP001341281"/>
    </source>
</evidence>
<keyword evidence="3" id="KW-1185">Reference proteome</keyword>
<gene>
    <name evidence="2" type="ORF">U9M48_024525</name>
</gene>
<dbReference type="InterPro" id="IPR043128">
    <property type="entry name" value="Rev_trsase/Diguanyl_cyclase"/>
</dbReference>
<evidence type="ECO:0000313" key="2">
    <source>
        <dbReference type="EMBL" id="WVZ76560.1"/>
    </source>
</evidence>
<organism evidence="2 3">
    <name type="scientific">Paspalum notatum var. saurae</name>
    <dbReference type="NCBI Taxonomy" id="547442"/>
    <lineage>
        <taxon>Eukaryota</taxon>
        <taxon>Viridiplantae</taxon>
        <taxon>Streptophyta</taxon>
        <taxon>Embryophyta</taxon>
        <taxon>Tracheophyta</taxon>
        <taxon>Spermatophyta</taxon>
        <taxon>Magnoliopsida</taxon>
        <taxon>Liliopsida</taxon>
        <taxon>Poales</taxon>
        <taxon>Poaceae</taxon>
        <taxon>PACMAD clade</taxon>
        <taxon>Panicoideae</taxon>
        <taxon>Andropogonodae</taxon>
        <taxon>Paspaleae</taxon>
        <taxon>Paspalinae</taxon>
        <taxon>Paspalum</taxon>
    </lineage>
</organism>
<dbReference type="SUPFAM" id="SSF56672">
    <property type="entry name" value="DNA/RNA polymerases"/>
    <property type="match status" value="1"/>
</dbReference>
<dbReference type="Pfam" id="PF00078">
    <property type="entry name" value="RVT_1"/>
    <property type="match status" value="1"/>
</dbReference>
<dbReference type="EMBL" id="CP144749">
    <property type="protein sequence ID" value="WVZ76560.1"/>
    <property type="molecule type" value="Genomic_DNA"/>
</dbReference>